<sequence length="195" mass="23841">MLFIVNFGNQMEIMISIQAKKISLVTLLMGQVEKLLIEYWIKYLVDLKVKQIRKCLMKILFILFCVKKIKQQQNQLNIGLKQLILIIMKLLLVLKWITFMKNQNKEWIIQIMNLFYFRTLFVRWLIFYILRMIFCLNLIIFQIESKCLWYHPCFTDWDRFAFQEYVRLAMEEENQEQGEVFEGDNIWDNENSQQL</sequence>
<feature type="transmembrane region" description="Helical" evidence="1">
    <location>
        <begin position="78"/>
        <end position="100"/>
    </location>
</feature>
<comment type="caution">
    <text evidence="2">The sequence shown here is derived from an EMBL/GenBank/DDBJ whole genome shotgun (WGS) entry which is preliminary data.</text>
</comment>
<organism evidence="2 3">
    <name type="scientific">Paramecium sonneborni</name>
    <dbReference type="NCBI Taxonomy" id="65129"/>
    <lineage>
        <taxon>Eukaryota</taxon>
        <taxon>Sar</taxon>
        <taxon>Alveolata</taxon>
        <taxon>Ciliophora</taxon>
        <taxon>Intramacronucleata</taxon>
        <taxon>Oligohymenophorea</taxon>
        <taxon>Peniculida</taxon>
        <taxon>Parameciidae</taxon>
        <taxon>Paramecium</taxon>
    </lineage>
</organism>
<name>A0A8S1KHA2_9CILI</name>
<proteinExistence type="predicted"/>
<feature type="transmembrane region" description="Helical" evidence="1">
    <location>
        <begin position="120"/>
        <end position="141"/>
    </location>
</feature>
<accession>A0A8S1KHA2</accession>
<keyword evidence="1" id="KW-0812">Transmembrane</keyword>
<evidence type="ECO:0008006" key="4">
    <source>
        <dbReference type="Google" id="ProtNLM"/>
    </source>
</evidence>
<reference evidence="2" key="1">
    <citation type="submission" date="2021-01" db="EMBL/GenBank/DDBJ databases">
        <authorList>
            <consortium name="Genoscope - CEA"/>
            <person name="William W."/>
        </authorList>
    </citation>
    <scope>NUCLEOTIDE SEQUENCE</scope>
</reference>
<keyword evidence="3" id="KW-1185">Reference proteome</keyword>
<dbReference type="AlphaFoldDB" id="A0A8S1KHA2"/>
<evidence type="ECO:0000313" key="2">
    <source>
        <dbReference type="EMBL" id="CAD8052242.1"/>
    </source>
</evidence>
<gene>
    <name evidence="2" type="ORF">PSON_ATCC_30995.1.T0060356</name>
</gene>
<dbReference type="Proteomes" id="UP000692954">
    <property type="component" value="Unassembled WGS sequence"/>
</dbReference>
<keyword evidence="1" id="KW-0472">Membrane</keyword>
<keyword evidence="1" id="KW-1133">Transmembrane helix</keyword>
<evidence type="ECO:0000256" key="1">
    <source>
        <dbReference type="SAM" id="Phobius"/>
    </source>
</evidence>
<dbReference type="EMBL" id="CAJJDN010000006">
    <property type="protein sequence ID" value="CAD8052242.1"/>
    <property type="molecule type" value="Genomic_DNA"/>
</dbReference>
<evidence type="ECO:0000313" key="3">
    <source>
        <dbReference type="Proteomes" id="UP000692954"/>
    </source>
</evidence>
<protein>
    <recommendedName>
        <fullName evidence="4">Transmembrane protein</fullName>
    </recommendedName>
</protein>